<sequence>MEMSKYILDTDIVLSLQFKSTIKMKFQELKAAGSIFIGMESDDWLSNSKNEYSSVTFNMVGKGVKNIALTVDLFSVKNKSKARHSVLLQSTIEKYKAHGLLSSVTTDNCSQVLGAGNVLKKDHMCVNFRESIGCLAHQLALFTNDFINAITCAFSGVLDDEINRYLKEENDNEEVSPELESETDGEDLAIDEQEDIIEDVEESVTTIRNQEISKEEQEKMKNYEHLGDTIMKSDEYRSPSPFHKFKISDLMMVPY</sequence>
<dbReference type="HOGENOM" id="CLU_1090251_0_0_1"/>
<dbReference type="KEGG" id="ndi:NDAI_0G02340"/>
<evidence type="ECO:0000313" key="1">
    <source>
        <dbReference type="EMBL" id="CCD26009.2"/>
    </source>
</evidence>
<protein>
    <submittedName>
        <fullName evidence="1">Uncharacterized protein</fullName>
    </submittedName>
</protein>
<accession>G0WDZ8</accession>
<dbReference type="EMBL" id="HE580273">
    <property type="protein sequence ID" value="CCD26009.2"/>
    <property type="molecule type" value="Genomic_DNA"/>
</dbReference>
<name>G0WDZ8_NAUDC</name>
<dbReference type="GeneID" id="11497405"/>
<organism evidence="1 2">
    <name type="scientific">Naumovozyma dairenensis (strain ATCC 10597 / BCRC 20456 / CBS 421 / NBRC 0211 / NRRL Y-12639)</name>
    <name type="common">Saccharomyces dairenensis</name>
    <dbReference type="NCBI Taxonomy" id="1071378"/>
    <lineage>
        <taxon>Eukaryota</taxon>
        <taxon>Fungi</taxon>
        <taxon>Dikarya</taxon>
        <taxon>Ascomycota</taxon>
        <taxon>Saccharomycotina</taxon>
        <taxon>Saccharomycetes</taxon>
        <taxon>Saccharomycetales</taxon>
        <taxon>Saccharomycetaceae</taxon>
        <taxon>Naumovozyma</taxon>
    </lineage>
</organism>
<proteinExistence type="predicted"/>
<dbReference type="OrthoDB" id="10633731at2759"/>
<evidence type="ECO:0000313" key="2">
    <source>
        <dbReference type="Proteomes" id="UP000000689"/>
    </source>
</evidence>
<keyword evidence="2" id="KW-1185">Reference proteome</keyword>
<dbReference type="STRING" id="1071378.G0WDZ8"/>
<dbReference type="AlphaFoldDB" id="G0WDZ8"/>
<gene>
    <name evidence="1" type="primary">NDAI0G02340</name>
    <name evidence="1" type="ordered locus">NDAI_0G02340</name>
</gene>
<dbReference type="Proteomes" id="UP000000689">
    <property type="component" value="Chromosome 7"/>
</dbReference>
<reference evidence="1 2" key="1">
    <citation type="journal article" date="2011" name="Proc. Natl. Acad. Sci. U.S.A.">
        <title>Evolutionary erosion of yeast sex chromosomes by mating-type switching accidents.</title>
        <authorList>
            <person name="Gordon J.L."/>
            <person name="Armisen D."/>
            <person name="Proux-Wera E."/>
            <person name="Oheigeartaigh S.S."/>
            <person name="Byrne K.P."/>
            <person name="Wolfe K.H."/>
        </authorList>
    </citation>
    <scope>NUCLEOTIDE SEQUENCE [LARGE SCALE GENOMIC DNA]</scope>
    <source>
        <strain evidence="2">ATCC 10597 / BCRC 20456 / CBS 421 / NBRC 0211 / NRRL Y-12639</strain>
    </source>
</reference>
<dbReference type="RefSeq" id="XP_003671252.2">
    <property type="nucleotide sequence ID" value="XM_003671204.2"/>
</dbReference>